<dbReference type="CDD" id="cd00063">
    <property type="entry name" value="FN3"/>
    <property type="match status" value="1"/>
</dbReference>
<dbReference type="InterPro" id="IPR003961">
    <property type="entry name" value="FN3_dom"/>
</dbReference>
<dbReference type="RefSeq" id="WP_223104031.1">
    <property type="nucleotide sequence ID" value="NZ_CP061913.1"/>
</dbReference>
<keyword evidence="4" id="KW-0812">Transmembrane</keyword>
<keyword evidence="8" id="KW-1185">Reference proteome</keyword>
<dbReference type="InterPro" id="IPR013783">
    <property type="entry name" value="Ig-like_fold"/>
</dbReference>
<name>A0ABV5MSA5_9ACTN</name>
<evidence type="ECO:0000256" key="4">
    <source>
        <dbReference type="SAM" id="Phobius"/>
    </source>
</evidence>
<sequence>MFGPKSWRTAAVIAATVVCGIATAPQTAFASDHQHPVRAHASVSTADDASAGAAKARAHHKKKPTRAPARRGAHPAAGYPGGGGKPTVAATATGKPHATGTTHGTGKVAAPDPARKVNAPSGKPPAHVETTGVELTATWDVPSVEIGTAVTVDVSIDRPTTGTVLSGLGYTFALPAGLTFSNGIVYRTSAACSGADNIAVGATTVTLSGWQITSNYTFCHYYMYVTPTASGLYTFNSANFTGLTGGGMTNGVTAQTLTVTATPKLTGTFTPATINSGGTSTLNLHMARTDGNPTGSSTGLNLTVALPGGLTVGTGSTANTCGGTFAASGASVTLTGASMTGTSTCDMSVPVTSSTPATYSMPNTVATTHDGIIVDLGSPCVQTKQETSCGTLALEVVGLAQTVTFEQPQQWSLSKGTITVTGTASSNLPVAFTSTTPAVCTVSGTTVTLVAAGTCTIDADQAGDATYAAATTVSRSFTVDPATMPPTAVTATAGVSSVTVSWAAPASTTNITGYKVIATPGPASCTTTALTCVLGGRAGTGYTYTVTSLNDHGDSVAAGPSNTATPTAPVFPATPPSTNLTLTTDQGAISTAAPSQQITVIGTGFAPYSTASIVIYSDPITLGTTVTDGTGSFSTPVTLPAALAAGPHQVIASGVDPNGAPRALKLAVTVARAGSGSSLPVTGTDTAVLLLIGLGCTTTGGTLLLAGARRRTATV</sequence>
<protein>
    <recommendedName>
        <fullName evidence="6">Fibronectin type-III domain-containing protein</fullName>
    </recommendedName>
</protein>
<proteinExistence type="predicted"/>
<dbReference type="InterPro" id="IPR057693">
    <property type="entry name" value="DUF7933"/>
</dbReference>
<dbReference type="SMART" id="SM00060">
    <property type="entry name" value="FN3"/>
    <property type="match status" value="1"/>
</dbReference>
<feature type="compositionally biased region" description="Basic residues" evidence="3">
    <location>
        <begin position="56"/>
        <end position="73"/>
    </location>
</feature>
<dbReference type="Pfam" id="PF25564">
    <property type="entry name" value="DUF7933"/>
    <property type="match status" value="1"/>
</dbReference>
<evidence type="ECO:0000256" key="2">
    <source>
        <dbReference type="ARBA" id="ARBA00023326"/>
    </source>
</evidence>
<keyword evidence="1" id="KW-0378">Hydrolase</keyword>
<feature type="transmembrane region" description="Helical" evidence="4">
    <location>
        <begin position="687"/>
        <end position="708"/>
    </location>
</feature>
<dbReference type="Proteomes" id="UP001589608">
    <property type="component" value="Unassembled WGS sequence"/>
</dbReference>
<accession>A0ABV5MSA5</accession>
<dbReference type="Gene3D" id="2.60.40.10">
    <property type="entry name" value="Immunoglobulins"/>
    <property type="match status" value="1"/>
</dbReference>
<keyword evidence="2" id="KW-0624">Polysaccharide degradation</keyword>
<feature type="domain" description="Fibronectin type-III" evidence="6">
    <location>
        <begin position="482"/>
        <end position="570"/>
    </location>
</feature>
<dbReference type="PROSITE" id="PS50853">
    <property type="entry name" value="FN3"/>
    <property type="match status" value="1"/>
</dbReference>
<keyword evidence="4" id="KW-1133">Transmembrane helix</keyword>
<evidence type="ECO:0000256" key="5">
    <source>
        <dbReference type="SAM" id="SignalP"/>
    </source>
</evidence>
<feature type="chain" id="PRO_5045061146" description="Fibronectin type-III domain-containing protein" evidence="5">
    <location>
        <begin position="31"/>
        <end position="715"/>
    </location>
</feature>
<keyword evidence="5" id="KW-0732">Signal</keyword>
<dbReference type="SUPFAM" id="SSF49265">
    <property type="entry name" value="Fibronectin type III"/>
    <property type="match status" value="1"/>
</dbReference>
<evidence type="ECO:0000256" key="1">
    <source>
        <dbReference type="ARBA" id="ARBA00023295"/>
    </source>
</evidence>
<dbReference type="EMBL" id="JBHMCA010000090">
    <property type="protein sequence ID" value="MFB9451752.1"/>
    <property type="molecule type" value="Genomic_DNA"/>
</dbReference>
<dbReference type="InterPro" id="IPR036116">
    <property type="entry name" value="FN3_sf"/>
</dbReference>
<reference evidence="7 8" key="1">
    <citation type="submission" date="2024-09" db="EMBL/GenBank/DDBJ databases">
        <authorList>
            <person name="Sun Q."/>
            <person name="Mori K."/>
        </authorList>
    </citation>
    <scope>NUCLEOTIDE SEQUENCE [LARGE SCALE GENOMIC DNA]</scope>
    <source>
        <strain evidence="7 8">JCM 3307</strain>
    </source>
</reference>
<gene>
    <name evidence="7" type="ORF">ACFFTR_52575</name>
</gene>
<feature type="compositionally biased region" description="Low complexity" evidence="3">
    <location>
        <begin position="39"/>
        <end position="55"/>
    </location>
</feature>
<evidence type="ECO:0000256" key="3">
    <source>
        <dbReference type="SAM" id="MobiDB-lite"/>
    </source>
</evidence>
<comment type="caution">
    <text evidence="7">The sequence shown here is derived from an EMBL/GenBank/DDBJ whole genome shotgun (WGS) entry which is preliminary data.</text>
</comment>
<evidence type="ECO:0000313" key="7">
    <source>
        <dbReference type="EMBL" id="MFB9451752.1"/>
    </source>
</evidence>
<keyword evidence="1" id="KW-0326">Glycosidase</keyword>
<keyword evidence="2" id="KW-0119">Carbohydrate metabolism</keyword>
<evidence type="ECO:0000259" key="6">
    <source>
        <dbReference type="PROSITE" id="PS50853"/>
    </source>
</evidence>
<organism evidence="7 8">
    <name type="scientific">Dactylosporangium vinaceum</name>
    <dbReference type="NCBI Taxonomy" id="53362"/>
    <lineage>
        <taxon>Bacteria</taxon>
        <taxon>Bacillati</taxon>
        <taxon>Actinomycetota</taxon>
        <taxon>Actinomycetes</taxon>
        <taxon>Micromonosporales</taxon>
        <taxon>Micromonosporaceae</taxon>
        <taxon>Dactylosporangium</taxon>
    </lineage>
</organism>
<feature type="region of interest" description="Disordered" evidence="3">
    <location>
        <begin position="29"/>
        <end position="128"/>
    </location>
</feature>
<evidence type="ECO:0000313" key="8">
    <source>
        <dbReference type="Proteomes" id="UP001589608"/>
    </source>
</evidence>
<keyword evidence="4" id="KW-0472">Membrane</keyword>
<feature type="signal peptide" evidence="5">
    <location>
        <begin position="1"/>
        <end position="30"/>
    </location>
</feature>